<keyword evidence="1" id="KW-1003">Cell membrane</keyword>
<dbReference type="PANTHER" id="PTHR43649:SF33">
    <property type="entry name" value="POLYGALACTURONAN_RHAMNOGALACTURONAN-BINDING PROTEIN YTCQ"/>
    <property type="match status" value="1"/>
</dbReference>
<dbReference type="InterPro" id="IPR006059">
    <property type="entry name" value="SBP"/>
</dbReference>
<evidence type="ECO:0000256" key="5">
    <source>
        <dbReference type="ARBA" id="ARBA00023288"/>
    </source>
</evidence>
<dbReference type="Pfam" id="PF01547">
    <property type="entry name" value="SBP_bac_1"/>
    <property type="match status" value="1"/>
</dbReference>
<dbReference type="Proteomes" id="UP001595755">
    <property type="component" value="Unassembled WGS sequence"/>
</dbReference>
<evidence type="ECO:0000256" key="6">
    <source>
        <dbReference type="SAM" id="SignalP"/>
    </source>
</evidence>
<evidence type="ECO:0000313" key="7">
    <source>
        <dbReference type="EMBL" id="MFC4302617.1"/>
    </source>
</evidence>
<evidence type="ECO:0000256" key="1">
    <source>
        <dbReference type="ARBA" id="ARBA00022475"/>
    </source>
</evidence>
<dbReference type="RefSeq" id="WP_204604391.1">
    <property type="nucleotide sequence ID" value="NZ_JBHSED010000004.1"/>
</dbReference>
<accession>A0ABV8S5B8</accession>
<keyword evidence="8" id="KW-1185">Reference proteome</keyword>
<dbReference type="Gene3D" id="3.40.190.10">
    <property type="entry name" value="Periplasmic binding protein-like II"/>
    <property type="match status" value="2"/>
</dbReference>
<organism evidence="7 8">
    <name type="scientific">Cohnella boryungensis</name>
    <dbReference type="NCBI Taxonomy" id="768479"/>
    <lineage>
        <taxon>Bacteria</taxon>
        <taxon>Bacillati</taxon>
        <taxon>Bacillota</taxon>
        <taxon>Bacilli</taxon>
        <taxon>Bacillales</taxon>
        <taxon>Paenibacillaceae</taxon>
        <taxon>Cohnella</taxon>
    </lineage>
</organism>
<proteinExistence type="predicted"/>
<keyword evidence="2 6" id="KW-0732">Signal</keyword>
<dbReference type="SUPFAM" id="SSF53850">
    <property type="entry name" value="Periplasmic binding protein-like II"/>
    <property type="match status" value="1"/>
</dbReference>
<reference evidence="8" key="1">
    <citation type="journal article" date="2019" name="Int. J. Syst. Evol. Microbiol.">
        <title>The Global Catalogue of Microorganisms (GCM) 10K type strain sequencing project: providing services to taxonomists for standard genome sequencing and annotation.</title>
        <authorList>
            <consortium name="The Broad Institute Genomics Platform"/>
            <consortium name="The Broad Institute Genome Sequencing Center for Infectious Disease"/>
            <person name="Wu L."/>
            <person name="Ma J."/>
        </authorList>
    </citation>
    <scope>NUCLEOTIDE SEQUENCE [LARGE SCALE GENOMIC DNA]</scope>
    <source>
        <strain evidence="8">CGMCC 4.1641</strain>
    </source>
</reference>
<evidence type="ECO:0000256" key="4">
    <source>
        <dbReference type="ARBA" id="ARBA00023139"/>
    </source>
</evidence>
<evidence type="ECO:0000256" key="3">
    <source>
        <dbReference type="ARBA" id="ARBA00023136"/>
    </source>
</evidence>
<protein>
    <submittedName>
        <fullName evidence="7">Extracellular solute-binding protein</fullName>
    </submittedName>
</protein>
<feature type="chain" id="PRO_5046084937" evidence="6">
    <location>
        <begin position="27"/>
        <end position="555"/>
    </location>
</feature>
<sequence length="555" mass="62698">MRTAKKLRLGLCVCALVLLSSLAASCMDSGPRAELAETEEAPYAPYDPPIQMRIAYSYSDIQLPAGDLKDDNFLTRYVKDKTGISVKYEWEASGDEQYKSKLDLAIRSNDLPDVFIVNREQFRTLIEREMIQDLQQDYEAYASELVRSFYDATRGNALKEASVNDKLYGLPNVAIEADAPTYLWIRQDWLDKLNLSPPRSLDDLEKVAKAFMERDPDGNGKADTVGIPVDNLIVYADKTGVHGLNSVFSAHHAFPTSWIRDGNGEIAYGSVLPEAKNALARIASWYEEGIIDNDFVLRKDIYDIVELNRTGIVFGPWWSPFWPLSGAVAKDTKADWKVYAAPVDANGLFVTNGSPVTDRYLVVRKGYAHPEAAIKMLNFLTRIERNQDPNKDEVRKLHSITAQLGVQIRNYYPFDLLLDYPDAIEQRYDKLMLVLQGELDPEALDVETASIYQDIRMEKESPLKNMEAWSKSQAYLLGGEVSKLPKVKKESLFYGRTPTMEDKWAALQQLEHETYLKIITGELPIDAFDTFVSQWRQEGGDAITREVAEAVAGEK</sequence>
<evidence type="ECO:0000256" key="2">
    <source>
        <dbReference type="ARBA" id="ARBA00022729"/>
    </source>
</evidence>
<gene>
    <name evidence="7" type="ORF">ACFO1S_04075</name>
</gene>
<name>A0ABV8S5B8_9BACL</name>
<feature type="signal peptide" evidence="6">
    <location>
        <begin position="1"/>
        <end position="26"/>
    </location>
</feature>
<keyword evidence="5" id="KW-0449">Lipoprotein</keyword>
<dbReference type="EMBL" id="JBHSED010000004">
    <property type="protein sequence ID" value="MFC4302617.1"/>
    <property type="molecule type" value="Genomic_DNA"/>
</dbReference>
<comment type="caution">
    <text evidence="7">The sequence shown here is derived from an EMBL/GenBank/DDBJ whole genome shotgun (WGS) entry which is preliminary data.</text>
</comment>
<evidence type="ECO:0000313" key="8">
    <source>
        <dbReference type="Proteomes" id="UP001595755"/>
    </source>
</evidence>
<keyword evidence="3" id="KW-0472">Membrane</keyword>
<keyword evidence="4" id="KW-0564">Palmitate</keyword>
<dbReference type="InterPro" id="IPR050490">
    <property type="entry name" value="Bact_solute-bd_prot1"/>
</dbReference>
<dbReference type="PANTHER" id="PTHR43649">
    <property type="entry name" value="ARABINOSE-BINDING PROTEIN-RELATED"/>
    <property type="match status" value="1"/>
</dbReference>
<dbReference type="PROSITE" id="PS51257">
    <property type="entry name" value="PROKAR_LIPOPROTEIN"/>
    <property type="match status" value="1"/>
</dbReference>